<evidence type="ECO:0000259" key="2">
    <source>
        <dbReference type="Pfam" id="PF00646"/>
    </source>
</evidence>
<organism evidence="3 4">
    <name type="scientific">Lolium multiflorum</name>
    <name type="common">Italian ryegrass</name>
    <name type="synonym">Lolium perenne subsp. multiflorum</name>
    <dbReference type="NCBI Taxonomy" id="4521"/>
    <lineage>
        <taxon>Eukaryota</taxon>
        <taxon>Viridiplantae</taxon>
        <taxon>Streptophyta</taxon>
        <taxon>Embryophyta</taxon>
        <taxon>Tracheophyta</taxon>
        <taxon>Spermatophyta</taxon>
        <taxon>Magnoliopsida</taxon>
        <taxon>Liliopsida</taxon>
        <taxon>Poales</taxon>
        <taxon>Poaceae</taxon>
        <taxon>BOP clade</taxon>
        <taxon>Pooideae</taxon>
        <taxon>Poodae</taxon>
        <taxon>Poeae</taxon>
        <taxon>Poeae Chloroplast Group 2 (Poeae type)</taxon>
        <taxon>Loliodinae</taxon>
        <taxon>Loliinae</taxon>
        <taxon>Lolium</taxon>
    </lineage>
</organism>
<dbReference type="AlphaFoldDB" id="A0AAD8TYU6"/>
<dbReference type="EMBL" id="JAUUTY010000001">
    <property type="protein sequence ID" value="KAK1695726.1"/>
    <property type="molecule type" value="Genomic_DNA"/>
</dbReference>
<sequence length="118" mass="13098">MASQQPRLPPPPPPLKKKSPPATPTTISDLGDDLLREVFLHLPSLPSLVRAALTCPAFLRAVRSSPAFRRRFRELHPPPLLGSIKYKSKTFFQIMKLHRLETGAKSAGWCSILTSLFG</sequence>
<accession>A0AAD8TYU6</accession>
<keyword evidence="4" id="KW-1185">Reference proteome</keyword>
<dbReference type="Pfam" id="PF00646">
    <property type="entry name" value="F-box"/>
    <property type="match status" value="1"/>
</dbReference>
<gene>
    <name evidence="3" type="ORF">QYE76_012423</name>
</gene>
<dbReference type="InterPro" id="IPR036047">
    <property type="entry name" value="F-box-like_dom_sf"/>
</dbReference>
<dbReference type="SUPFAM" id="SSF81383">
    <property type="entry name" value="F-box domain"/>
    <property type="match status" value="1"/>
</dbReference>
<dbReference type="InterPro" id="IPR001810">
    <property type="entry name" value="F-box_dom"/>
</dbReference>
<evidence type="ECO:0000313" key="4">
    <source>
        <dbReference type="Proteomes" id="UP001231189"/>
    </source>
</evidence>
<comment type="caution">
    <text evidence="3">The sequence shown here is derived from an EMBL/GenBank/DDBJ whole genome shotgun (WGS) entry which is preliminary data.</text>
</comment>
<evidence type="ECO:0000313" key="3">
    <source>
        <dbReference type="EMBL" id="KAK1695726.1"/>
    </source>
</evidence>
<protein>
    <recommendedName>
        <fullName evidence="2">F-box domain-containing protein</fullName>
    </recommendedName>
</protein>
<evidence type="ECO:0000256" key="1">
    <source>
        <dbReference type="SAM" id="MobiDB-lite"/>
    </source>
</evidence>
<feature type="domain" description="F-box" evidence="2">
    <location>
        <begin position="27"/>
        <end position="66"/>
    </location>
</feature>
<name>A0AAD8TYU6_LOLMU</name>
<feature type="region of interest" description="Disordered" evidence="1">
    <location>
        <begin position="1"/>
        <end position="27"/>
    </location>
</feature>
<dbReference type="PANTHER" id="PTHR33207">
    <property type="entry name" value="F-BOX DOMAIN CONTAINING PROTEIN-RELATED"/>
    <property type="match status" value="1"/>
</dbReference>
<reference evidence="3" key="1">
    <citation type="submission" date="2023-07" db="EMBL/GenBank/DDBJ databases">
        <title>A chromosome-level genome assembly of Lolium multiflorum.</title>
        <authorList>
            <person name="Chen Y."/>
            <person name="Copetti D."/>
            <person name="Kolliker R."/>
            <person name="Studer B."/>
        </authorList>
    </citation>
    <scope>NUCLEOTIDE SEQUENCE</scope>
    <source>
        <strain evidence="3">02402/16</strain>
        <tissue evidence="3">Leaf</tissue>
    </source>
</reference>
<dbReference type="CDD" id="cd09917">
    <property type="entry name" value="F-box_SF"/>
    <property type="match status" value="1"/>
</dbReference>
<proteinExistence type="predicted"/>
<dbReference type="Proteomes" id="UP001231189">
    <property type="component" value="Unassembled WGS sequence"/>
</dbReference>